<dbReference type="PRINTS" id="PR00081">
    <property type="entry name" value="GDHRDH"/>
</dbReference>
<evidence type="ECO:0000313" key="5">
    <source>
        <dbReference type="EMBL" id="AJP70781.1"/>
    </source>
</evidence>
<proteinExistence type="inferred from homology"/>
<dbReference type="EMBL" id="CP010836">
    <property type="protein sequence ID" value="AJP70781.1"/>
    <property type="molecule type" value="Genomic_DNA"/>
</dbReference>
<dbReference type="OrthoDB" id="9789398at2"/>
<reference evidence="5 6" key="2">
    <citation type="submission" date="2015-02" db="EMBL/GenBank/DDBJ databases">
        <title>The complete genome of Sphingomonas hengshuiensis sp. WHSC-8 isolated from soil of Hengshui Lake.</title>
        <authorList>
            <person name="Wei S."/>
            <person name="Guo J."/>
            <person name="Su C."/>
            <person name="Wu R."/>
            <person name="Zhang Z."/>
            <person name="Liang K."/>
            <person name="Li H."/>
            <person name="Wang T."/>
            <person name="Liu H."/>
            <person name="Zhang C."/>
            <person name="Li Z."/>
            <person name="Wang Q."/>
            <person name="Meng J."/>
        </authorList>
    </citation>
    <scope>NUCLEOTIDE SEQUENCE [LARGE SCALE GENOMIC DNA]</scope>
    <source>
        <strain evidence="5 6">WHSC-8</strain>
    </source>
</reference>
<dbReference type="InterPro" id="IPR036291">
    <property type="entry name" value="NAD(P)-bd_dom_sf"/>
</dbReference>
<accession>A0A7U5BEF3</accession>
<keyword evidence="6" id="KW-1185">Reference proteome</keyword>
<sequence length="245" mass="25560">MKFEGKTALVTGAATGIGAAIATGLAEAGARVVGADLAWTEQESASGIERVHCDVADAVSVEACIADIDARHGGVDILVNNAALAAEIAPKPFEQITPEEWTRVLTVNTLSQLLCTKAVMPRMREKKWGRIVNLTSGTVFVGTPYMLAYTASKGAIVAMTRALAKEVGGDGITVNAIAPGLTVTEGIRNNEGYSKEMLDGVIASRAIQREEVAEDLVGTCLFLASDAARFITGQIVVVDGGATFH</sequence>
<dbReference type="SMART" id="SM00822">
    <property type="entry name" value="PKS_KR"/>
    <property type="match status" value="1"/>
</dbReference>
<evidence type="ECO:0000256" key="2">
    <source>
        <dbReference type="ARBA" id="ARBA00023002"/>
    </source>
</evidence>
<dbReference type="AlphaFoldDB" id="A0A7U5BEF3"/>
<evidence type="ECO:0000313" key="6">
    <source>
        <dbReference type="Proteomes" id="UP000032300"/>
    </source>
</evidence>
<evidence type="ECO:0000256" key="3">
    <source>
        <dbReference type="ARBA" id="ARBA00023027"/>
    </source>
</evidence>
<keyword evidence="3" id="KW-0520">NAD</keyword>
<dbReference type="PANTHER" id="PTHR24321">
    <property type="entry name" value="DEHYDROGENASES, SHORT CHAIN"/>
    <property type="match status" value="1"/>
</dbReference>
<evidence type="ECO:0000259" key="4">
    <source>
        <dbReference type="SMART" id="SM00822"/>
    </source>
</evidence>
<name>A0A7U5BEF3_9SPHN</name>
<feature type="domain" description="Ketoreductase" evidence="4">
    <location>
        <begin position="6"/>
        <end position="180"/>
    </location>
</feature>
<evidence type="ECO:0000256" key="1">
    <source>
        <dbReference type="ARBA" id="ARBA00006484"/>
    </source>
</evidence>
<dbReference type="PROSITE" id="PS00061">
    <property type="entry name" value="ADH_SHORT"/>
    <property type="match status" value="1"/>
</dbReference>
<dbReference type="Gene3D" id="3.40.50.720">
    <property type="entry name" value="NAD(P)-binding Rossmann-like Domain"/>
    <property type="match status" value="1"/>
</dbReference>
<dbReference type="SUPFAM" id="SSF51735">
    <property type="entry name" value="NAD(P)-binding Rossmann-fold domains"/>
    <property type="match status" value="1"/>
</dbReference>
<keyword evidence="2" id="KW-0560">Oxidoreductase</keyword>
<dbReference type="InterPro" id="IPR002347">
    <property type="entry name" value="SDR_fam"/>
</dbReference>
<reference evidence="5 6" key="1">
    <citation type="journal article" date="2015" name="Int. J. Syst. Evol. Microbiol.">
        <title>Sphingomonas hengshuiensis sp. nov., isolated from lake wetland.</title>
        <authorList>
            <person name="Wei S."/>
            <person name="Wang T."/>
            <person name="Liu H."/>
            <person name="Zhang C."/>
            <person name="Guo J."/>
            <person name="Wang Q."/>
            <person name="Liang K."/>
            <person name="Zhang Z."/>
        </authorList>
    </citation>
    <scope>NUCLEOTIDE SEQUENCE [LARGE SCALE GENOMIC DNA]</scope>
    <source>
        <strain evidence="5 6">WHSC-8</strain>
    </source>
</reference>
<gene>
    <name evidence="5" type="ORF">TS85_01520</name>
</gene>
<dbReference type="InterPro" id="IPR057326">
    <property type="entry name" value="KR_dom"/>
</dbReference>
<dbReference type="GO" id="GO:0016491">
    <property type="term" value="F:oxidoreductase activity"/>
    <property type="evidence" value="ECO:0007669"/>
    <property type="project" value="UniProtKB-KW"/>
</dbReference>
<dbReference type="FunFam" id="3.40.50.720:FF:000084">
    <property type="entry name" value="Short-chain dehydrogenase reductase"/>
    <property type="match status" value="1"/>
</dbReference>
<dbReference type="RefSeq" id="WP_044330023.1">
    <property type="nucleotide sequence ID" value="NZ_CP010836.1"/>
</dbReference>
<dbReference type="Pfam" id="PF13561">
    <property type="entry name" value="adh_short_C2"/>
    <property type="match status" value="1"/>
</dbReference>
<comment type="similarity">
    <text evidence="1">Belongs to the short-chain dehydrogenases/reductases (SDR) family.</text>
</comment>
<dbReference type="InterPro" id="IPR020904">
    <property type="entry name" value="Sc_DH/Rdtase_CS"/>
</dbReference>
<dbReference type="Proteomes" id="UP000032300">
    <property type="component" value="Chromosome"/>
</dbReference>
<protein>
    <recommendedName>
        <fullName evidence="4">Ketoreductase domain-containing protein</fullName>
    </recommendedName>
</protein>
<dbReference type="KEGG" id="sphi:TS85_01520"/>
<dbReference type="CDD" id="cd05233">
    <property type="entry name" value="SDR_c"/>
    <property type="match status" value="1"/>
</dbReference>
<dbReference type="PANTHER" id="PTHR24321:SF8">
    <property type="entry name" value="ESTRADIOL 17-BETA-DEHYDROGENASE 8-RELATED"/>
    <property type="match status" value="1"/>
</dbReference>
<organism evidence="5 6">
    <name type="scientific">Sphingomonas hengshuiensis</name>
    <dbReference type="NCBI Taxonomy" id="1609977"/>
    <lineage>
        <taxon>Bacteria</taxon>
        <taxon>Pseudomonadati</taxon>
        <taxon>Pseudomonadota</taxon>
        <taxon>Alphaproteobacteria</taxon>
        <taxon>Sphingomonadales</taxon>
        <taxon>Sphingomonadaceae</taxon>
        <taxon>Sphingomonas</taxon>
    </lineage>
</organism>
<dbReference type="PRINTS" id="PR00080">
    <property type="entry name" value="SDRFAMILY"/>
</dbReference>